<accession>A0A7W5JTV2</accession>
<dbReference type="InterPro" id="IPR006626">
    <property type="entry name" value="PbH1"/>
</dbReference>
<sequence length="333" mass="34917">MGDGSTDDTAALQRALDALRPGQTLDIAAGKVYRHSDILTVRQPDVSISGSGTFLATNEDRSEVLLDADRVVVDGPTFKMQSTTRRGETFEQMKLRLADHTGIVVRNVVIDGSSAAGVYVGSGVSNFLLENLQVRDTRADGIHITGTAHDGVVRKPVVDRAGDDGVAVVSYLEDKEPVRRVMVESPTVRNSTGGRGVSVVGGEDITYTDVNVLASSSAAVYIASEGSPYYTFAPERVKVVGATLVDSNTAASVDHGAFLVYAGNPGHPPSDISASDVTIRGTRPGASSQVGVRADPSCTAERVTLTDFTVEGGGKAFLANVPASSYTRSGWKV</sequence>
<dbReference type="Pfam" id="PF13229">
    <property type="entry name" value="Beta_helix"/>
    <property type="match status" value="1"/>
</dbReference>
<feature type="domain" description="Right handed beta helix" evidence="1">
    <location>
        <begin position="97"/>
        <end position="227"/>
    </location>
</feature>
<dbReference type="RefSeq" id="WP_183337215.1">
    <property type="nucleotide sequence ID" value="NZ_JACHZG010000001.1"/>
</dbReference>
<reference evidence="2 3" key="1">
    <citation type="submission" date="2020-08" db="EMBL/GenBank/DDBJ databases">
        <title>Sequencing the genomes of 1000 actinobacteria strains.</title>
        <authorList>
            <person name="Klenk H.-P."/>
        </authorList>
    </citation>
    <scope>NUCLEOTIDE SEQUENCE [LARGE SCALE GENOMIC DNA]</scope>
    <source>
        <strain evidence="2 3">DSM 11053</strain>
    </source>
</reference>
<name>A0A7W5JTV2_9ACTN</name>
<dbReference type="EMBL" id="JACHZG010000001">
    <property type="protein sequence ID" value="MBB3326232.1"/>
    <property type="molecule type" value="Genomic_DNA"/>
</dbReference>
<dbReference type="SMART" id="SM00710">
    <property type="entry name" value="PbH1"/>
    <property type="match status" value="6"/>
</dbReference>
<dbReference type="InterPro" id="IPR011050">
    <property type="entry name" value="Pectin_lyase_fold/virulence"/>
</dbReference>
<organism evidence="2 3">
    <name type="scientific">Microlunatus antarcticus</name>
    <dbReference type="NCBI Taxonomy" id="53388"/>
    <lineage>
        <taxon>Bacteria</taxon>
        <taxon>Bacillati</taxon>
        <taxon>Actinomycetota</taxon>
        <taxon>Actinomycetes</taxon>
        <taxon>Propionibacteriales</taxon>
        <taxon>Propionibacteriaceae</taxon>
        <taxon>Microlunatus</taxon>
    </lineage>
</organism>
<dbReference type="InterPro" id="IPR012334">
    <property type="entry name" value="Pectin_lyas_fold"/>
</dbReference>
<evidence type="ECO:0000259" key="1">
    <source>
        <dbReference type="Pfam" id="PF13229"/>
    </source>
</evidence>
<proteinExistence type="predicted"/>
<comment type="caution">
    <text evidence="2">The sequence shown here is derived from an EMBL/GenBank/DDBJ whole genome shotgun (WGS) entry which is preliminary data.</text>
</comment>
<dbReference type="Proteomes" id="UP000565572">
    <property type="component" value="Unassembled WGS sequence"/>
</dbReference>
<gene>
    <name evidence="2" type="ORF">FHX39_001176</name>
</gene>
<keyword evidence="3" id="KW-1185">Reference proteome</keyword>
<dbReference type="Gene3D" id="2.160.20.10">
    <property type="entry name" value="Single-stranded right-handed beta-helix, Pectin lyase-like"/>
    <property type="match status" value="1"/>
</dbReference>
<evidence type="ECO:0000313" key="3">
    <source>
        <dbReference type="Proteomes" id="UP000565572"/>
    </source>
</evidence>
<dbReference type="AlphaFoldDB" id="A0A7W5JTV2"/>
<dbReference type="SUPFAM" id="SSF51126">
    <property type="entry name" value="Pectin lyase-like"/>
    <property type="match status" value="1"/>
</dbReference>
<dbReference type="InterPro" id="IPR039448">
    <property type="entry name" value="Beta_helix"/>
</dbReference>
<evidence type="ECO:0000313" key="2">
    <source>
        <dbReference type="EMBL" id="MBB3326232.1"/>
    </source>
</evidence>
<protein>
    <recommendedName>
        <fullName evidence="1">Right handed beta helix domain-containing protein</fullName>
    </recommendedName>
</protein>